<dbReference type="NCBIfam" id="TIGR02225">
    <property type="entry name" value="recomb_XerD"/>
    <property type="match status" value="1"/>
</dbReference>
<evidence type="ECO:0000313" key="15">
    <source>
        <dbReference type="Proteomes" id="UP000490386"/>
    </source>
</evidence>
<keyword evidence="8 11" id="KW-0238">DNA-binding</keyword>
<evidence type="ECO:0000256" key="7">
    <source>
        <dbReference type="ARBA" id="ARBA00022908"/>
    </source>
</evidence>
<dbReference type="PROSITE" id="PS51898">
    <property type="entry name" value="TYR_RECOMBINASE"/>
    <property type="match status" value="1"/>
</dbReference>
<dbReference type="HAMAP" id="MF_01808">
    <property type="entry name" value="Recomb_XerC_XerD"/>
    <property type="match status" value="1"/>
</dbReference>
<dbReference type="InterPro" id="IPR011010">
    <property type="entry name" value="DNA_brk_join_enz"/>
</dbReference>
<reference evidence="14 15" key="1">
    <citation type="submission" date="2019-09" db="EMBL/GenBank/DDBJ databases">
        <title>Phylogeny of genus Pseudoclavibacter and closely related genus.</title>
        <authorList>
            <person name="Li Y."/>
        </authorList>
    </citation>
    <scope>NUCLEOTIDE SEQUENCE [LARGE SCALE GENOMIC DNA]</scope>
    <source>
        <strain evidence="14 15">THG-MD12</strain>
    </source>
</reference>
<dbReference type="NCBIfam" id="NF001399">
    <property type="entry name" value="PRK00283.1"/>
    <property type="match status" value="1"/>
</dbReference>
<dbReference type="InterPro" id="IPR013762">
    <property type="entry name" value="Integrase-like_cat_sf"/>
</dbReference>
<dbReference type="CDD" id="cd00798">
    <property type="entry name" value="INT_XerDC_C"/>
    <property type="match status" value="1"/>
</dbReference>
<accession>A0A7J5B4D9</accession>
<dbReference type="InterPro" id="IPR010998">
    <property type="entry name" value="Integrase_recombinase_N"/>
</dbReference>
<dbReference type="Gene3D" id="1.10.150.130">
    <property type="match status" value="1"/>
</dbReference>
<dbReference type="Pfam" id="PF00589">
    <property type="entry name" value="Phage_integrase"/>
    <property type="match status" value="1"/>
</dbReference>
<feature type="active site" evidence="11">
    <location>
        <position position="157"/>
    </location>
</feature>
<dbReference type="SUPFAM" id="SSF56349">
    <property type="entry name" value="DNA breaking-rejoining enzymes"/>
    <property type="match status" value="1"/>
</dbReference>
<dbReference type="AlphaFoldDB" id="A0A7J5B4D9"/>
<evidence type="ECO:0000256" key="5">
    <source>
        <dbReference type="ARBA" id="ARBA00022618"/>
    </source>
</evidence>
<comment type="subunit">
    <text evidence="11">Forms a cyclic heterotetrameric complex composed of two molecules of XerC and two molecules of XerD.</text>
</comment>
<gene>
    <name evidence="11 14" type="primary">xerD</name>
    <name evidence="14" type="ORF">F8O03_06285</name>
</gene>
<evidence type="ECO:0000256" key="9">
    <source>
        <dbReference type="ARBA" id="ARBA00023172"/>
    </source>
</evidence>
<dbReference type="Pfam" id="PF02899">
    <property type="entry name" value="Phage_int_SAM_1"/>
    <property type="match status" value="1"/>
</dbReference>
<feature type="active site" evidence="11">
    <location>
        <position position="255"/>
    </location>
</feature>
<feature type="domain" description="Tyr recombinase" evidence="12">
    <location>
        <begin position="117"/>
        <end position="300"/>
    </location>
</feature>
<dbReference type="PANTHER" id="PTHR30349:SF81">
    <property type="entry name" value="TYROSINE RECOMBINASE XERC"/>
    <property type="match status" value="1"/>
</dbReference>
<dbReference type="GO" id="GO:0006313">
    <property type="term" value="P:DNA transposition"/>
    <property type="evidence" value="ECO:0007669"/>
    <property type="project" value="UniProtKB-UniRule"/>
</dbReference>
<name>A0A7J5B4D9_9MICO</name>
<dbReference type="InterPro" id="IPR023009">
    <property type="entry name" value="Tyrosine_recombinase_XerC/XerD"/>
</dbReference>
<evidence type="ECO:0000256" key="1">
    <source>
        <dbReference type="ARBA" id="ARBA00004496"/>
    </source>
</evidence>
<comment type="function">
    <text evidence="11">Site-specific tyrosine recombinase, which acts by catalyzing the cutting and rejoining of the recombining DNA molecules. The XerC-XerD complex is essential to convert dimers of the bacterial chromosome into monomers to permit their segregation at cell division. It also contributes to the segregational stability of plasmids.</text>
</comment>
<dbReference type="SUPFAM" id="SSF47823">
    <property type="entry name" value="lambda integrase-like, N-terminal domain"/>
    <property type="match status" value="1"/>
</dbReference>
<keyword evidence="4 11" id="KW-0963">Cytoplasm</keyword>
<comment type="subcellular location">
    <subcellularLocation>
        <location evidence="1 11">Cytoplasm</location>
    </subcellularLocation>
</comment>
<organism evidence="14 15">
    <name type="scientific">Pseudoclavibacter terrae</name>
    <dbReference type="NCBI Taxonomy" id="1530195"/>
    <lineage>
        <taxon>Bacteria</taxon>
        <taxon>Bacillati</taxon>
        <taxon>Actinomycetota</taxon>
        <taxon>Actinomycetes</taxon>
        <taxon>Micrococcales</taxon>
        <taxon>Microbacteriaceae</taxon>
        <taxon>Pseudoclavibacter</taxon>
    </lineage>
</organism>
<evidence type="ECO:0000256" key="4">
    <source>
        <dbReference type="ARBA" id="ARBA00022490"/>
    </source>
</evidence>
<dbReference type="Gene3D" id="1.10.443.10">
    <property type="entry name" value="Intergrase catalytic core"/>
    <property type="match status" value="1"/>
</dbReference>
<dbReference type="GO" id="GO:0005737">
    <property type="term" value="C:cytoplasm"/>
    <property type="evidence" value="ECO:0007669"/>
    <property type="project" value="UniProtKB-SubCell"/>
</dbReference>
<dbReference type="EMBL" id="WBJX01000002">
    <property type="protein sequence ID" value="KAB1638024.1"/>
    <property type="molecule type" value="Genomic_DNA"/>
</dbReference>
<feature type="domain" description="Core-binding (CB)" evidence="13">
    <location>
        <begin position="9"/>
        <end position="96"/>
    </location>
</feature>
<proteinExistence type="inferred from homology"/>
<dbReference type="OrthoDB" id="9801717at2"/>
<feature type="active site" description="O-(3'-phospho-DNA)-tyrosine intermediate" evidence="11">
    <location>
        <position position="287"/>
    </location>
</feature>
<evidence type="ECO:0000256" key="10">
    <source>
        <dbReference type="ARBA" id="ARBA00023306"/>
    </source>
</evidence>
<keyword evidence="10 11" id="KW-0131">Cell cycle</keyword>
<evidence type="ECO:0000259" key="13">
    <source>
        <dbReference type="PROSITE" id="PS51900"/>
    </source>
</evidence>
<dbReference type="InterPro" id="IPR044068">
    <property type="entry name" value="CB"/>
</dbReference>
<dbReference type="InterPro" id="IPR011932">
    <property type="entry name" value="Recomb_XerD"/>
</dbReference>
<dbReference type="InterPro" id="IPR004107">
    <property type="entry name" value="Integrase_SAM-like_N"/>
</dbReference>
<comment type="similarity">
    <text evidence="2 11">Belongs to the 'phage' integrase family. XerD subfamily.</text>
</comment>
<dbReference type="InterPro" id="IPR050090">
    <property type="entry name" value="Tyrosine_recombinase_XerCD"/>
</dbReference>
<comment type="caution">
    <text evidence="14">The sequence shown here is derived from an EMBL/GenBank/DDBJ whole genome shotgun (WGS) entry which is preliminary data.</text>
</comment>
<keyword evidence="9 11" id="KW-0233">DNA recombination</keyword>
<dbReference type="GO" id="GO:0009037">
    <property type="term" value="F:tyrosine-based site-specific recombinase activity"/>
    <property type="evidence" value="ECO:0007669"/>
    <property type="project" value="UniProtKB-UniRule"/>
</dbReference>
<keyword evidence="5 11" id="KW-0132">Cell division</keyword>
<dbReference type="HAMAP" id="MF_01807">
    <property type="entry name" value="Recomb_XerD"/>
    <property type="match status" value="1"/>
</dbReference>
<feature type="active site" evidence="11">
    <location>
        <position position="252"/>
    </location>
</feature>
<evidence type="ECO:0000256" key="11">
    <source>
        <dbReference type="HAMAP-Rule" id="MF_01807"/>
    </source>
</evidence>
<feature type="active site" evidence="11">
    <location>
        <position position="180"/>
    </location>
</feature>
<evidence type="ECO:0000256" key="6">
    <source>
        <dbReference type="ARBA" id="ARBA00022829"/>
    </source>
</evidence>
<evidence type="ECO:0000256" key="2">
    <source>
        <dbReference type="ARBA" id="ARBA00010450"/>
    </source>
</evidence>
<keyword evidence="6 11" id="KW-0159">Chromosome partition</keyword>
<keyword evidence="7 11" id="KW-0229">DNA integration</keyword>
<dbReference type="GO" id="GO:0003677">
    <property type="term" value="F:DNA binding"/>
    <property type="evidence" value="ECO:0007669"/>
    <property type="project" value="UniProtKB-UniRule"/>
</dbReference>
<evidence type="ECO:0000256" key="8">
    <source>
        <dbReference type="ARBA" id="ARBA00023125"/>
    </source>
</evidence>
<dbReference type="PANTHER" id="PTHR30349">
    <property type="entry name" value="PHAGE INTEGRASE-RELATED"/>
    <property type="match status" value="1"/>
</dbReference>
<dbReference type="GO" id="GO:0051301">
    <property type="term" value="P:cell division"/>
    <property type="evidence" value="ECO:0007669"/>
    <property type="project" value="UniProtKB-KW"/>
</dbReference>
<dbReference type="RefSeq" id="WP_151423133.1">
    <property type="nucleotide sequence ID" value="NZ_WBJX01000002.1"/>
</dbReference>
<keyword evidence="15" id="KW-1185">Reference proteome</keyword>
<dbReference type="Proteomes" id="UP000490386">
    <property type="component" value="Unassembled WGS sequence"/>
</dbReference>
<protein>
    <recommendedName>
        <fullName evidence="3 11">Tyrosine recombinase XerD</fullName>
    </recommendedName>
</protein>
<dbReference type="GO" id="GO:0007059">
    <property type="term" value="P:chromosome segregation"/>
    <property type="evidence" value="ECO:0007669"/>
    <property type="project" value="UniProtKB-UniRule"/>
</dbReference>
<sequence length="311" mass="33576">MAAHPGDAKTDTALLDTYLRHLTIERGLSSNSLGAYRRDLGKYLDWLERTDRGPIGAVAPDDVSAFLAHLREGEGLAASSVSRALSSVRGFHRFLLDEGVLDADATTRTRAPKLPSRLPKALTVAEVERLLQAADGETLEAMRDTALVELLYASGARISELVDLNVDDLIEPGILRVRGKGNKQRIVPVGSFAQRALDRYLVRARRELSTRGSATPALFLGTRGARLSRQSAFNLLDAIATRADLAGRVSPHTLRHSFATHLLEGGADVRVVQELLGHASVSTTQIYTLVTADTLRDVYATSHPRATLGGG</sequence>
<dbReference type="InterPro" id="IPR002104">
    <property type="entry name" value="Integrase_catalytic"/>
</dbReference>
<evidence type="ECO:0000256" key="3">
    <source>
        <dbReference type="ARBA" id="ARBA00015810"/>
    </source>
</evidence>
<evidence type="ECO:0000313" key="14">
    <source>
        <dbReference type="EMBL" id="KAB1638024.1"/>
    </source>
</evidence>
<feature type="active site" evidence="11">
    <location>
        <position position="278"/>
    </location>
</feature>
<evidence type="ECO:0000259" key="12">
    <source>
        <dbReference type="PROSITE" id="PS51898"/>
    </source>
</evidence>
<dbReference type="PROSITE" id="PS51900">
    <property type="entry name" value="CB"/>
    <property type="match status" value="1"/>
</dbReference>